<gene>
    <name evidence="2" type="ORF">FD01_GL000580</name>
</gene>
<comment type="caution">
    <text evidence="2">The sequence shown here is derived from an EMBL/GenBank/DDBJ whole genome shotgun (WGS) entry which is preliminary data.</text>
</comment>
<dbReference type="InterPro" id="IPR004038">
    <property type="entry name" value="Ribosomal_eL8/eL30/eS12/Gad45"/>
</dbReference>
<feature type="domain" description="Ribosomal protein eL8/eL30/eS12/Gadd45" evidence="1">
    <location>
        <begin position="7"/>
        <end position="95"/>
    </location>
</feature>
<dbReference type="EMBL" id="AZEU01000116">
    <property type="protein sequence ID" value="KRL45807.1"/>
    <property type="molecule type" value="Genomic_DNA"/>
</dbReference>
<reference evidence="2 3" key="1">
    <citation type="journal article" date="2015" name="Genome Announc.">
        <title>Expanding the biotechnology potential of lactobacilli through comparative genomics of 213 strains and associated genera.</title>
        <authorList>
            <person name="Sun Z."/>
            <person name="Harris H.M."/>
            <person name="McCann A."/>
            <person name="Guo C."/>
            <person name="Argimon S."/>
            <person name="Zhang W."/>
            <person name="Yang X."/>
            <person name="Jeffery I.B."/>
            <person name="Cooney J.C."/>
            <person name="Kagawa T.F."/>
            <person name="Liu W."/>
            <person name="Song Y."/>
            <person name="Salvetti E."/>
            <person name="Wrobel A."/>
            <person name="Rasinkangas P."/>
            <person name="Parkhill J."/>
            <person name="Rea M.C."/>
            <person name="O'Sullivan O."/>
            <person name="Ritari J."/>
            <person name="Douillard F.P."/>
            <person name="Paul Ross R."/>
            <person name="Yang R."/>
            <person name="Briner A.E."/>
            <person name="Felis G.E."/>
            <person name="de Vos W.M."/>
            <person name="Barrangou R."/>
            <person name="Klaenhammer T.R."/>
            <person name="Caufield P.W."/>
            <person name="Cui Y."/>
            <person name="Zhang H."/>
            <person name="O'Toole P.W."/>
        </authorList>
    </citation>
    <scope>NUCLEOTIDE SEQUENCE [LARGE SCALE GENOMIC DNA]</scope>
    <source>
        <strain evidence="2 3">DSM 13343</strain>
    </source>
</reference>
<dbReference type="SUPFAM" id="SSF55315">
    <property type="entry name" value="L30e-like"/>
    <property type="match status" value="1"/>
</dbReference>
<protein>
    <recommendedName>
        <fullName evidence="1">Ribosomal protein eL8/eL30/eS12/Gadd45 domain-containing protein</fullName>
    </recommendedName>
</protein>
<sequence>MTPQQQAANLLGLARRAGKLTMGEGFVLSAIRDGSAKLVIVANDASDNTKKLFTDKSSFYEVPINSSFTKLDISDAIGAPRTAVAVQDQGFAKKLIKLLT</sequence>
<dbReference type="InterPro" id="IPR029064">
    <property type="entry name" value="Ribosomal_eL30-like_sf"/>
</dbReference>
<dbReference type="Pfam" id="PF01248">
    <property type="entry name" value="Ribosomal_L7Ae"/>
    <property type="match status" value="1"/>
</dbReference>
<dbReference type="PATRIC" id="fig|1423769.4.peg.616"/>
<keyword evidence="3" id="KW-1185">Reference proteome</keyword>
<dbReference type="OrthoDB" id="9794863at2"/>
<evidence type="ECO:0000313" key="3">
    <source>
        <dbReference type="Proteomes" id="UP000051790"/>
    </source>
</evidence>
<accession>A0A0R1QM14</accession>
<evidence type="ECO:0000313" key="2">
    <source>
        <dbReference type="EMBL" id="KRL45807.1"/>
    </source>
</evidence>
<evidence type="ECO:0000259" key="1">
    <source>
        <dbReference type="Pfam" id="PF01248"/>
    </source>
</evidence>
<dbReference type="Proteomes" id="UP000051790">
    <property type="component" value="Unassembled WGS sequence"/>
</dbReference>
<name>A0A0R1QM14_9LACO</name>
<dbReference type="AlphaFoldDB" id="A0A0R1QM14"/>
<proteinExistence type="predicted"/>
<dbReference type="RefSeq" id="WP_056963294.1">
    <property type="nucleotide sequence ID" value="NZ_AZEU01000116.1"/>
</dbReference>
<organism evidence="2 3">
    <name type="scientific">Lacticaseibacillus manihotivorans DSM 13343 = JCM 12514</name>
    <dbReference type="NCBI Taxonomy" id="1423769"/>
    <lineage>
        <taxon>Bacteria</taxon>
        <taxon>Bacillati</taxon>
        <taxon>Bacillota</taxon>
        <taxon>Bacilli</taxon>
        <taxon>Lactobacillales</taxon>
        <taxon>Lactobacillaceae</taxon>
        <taxon>Lacticaseibacillus</taxon>
    </lineage>
</organism>
<dbReference type="Gene3D" id="3.30.1330.30">
    <property type="match status" value="1"/>
</dbReference>